<dbReference type="AlphaFoldDB" id="A0A1I2I0D3"/>
<accession>A0A1I2I0D3</accession>
<protein>
    <submittedName>
        <fullName evidence="2">Uncharacterized protein</fullName>
    </submittedName>
</protein>
<dbReference type="EMBL" id="FONX01000050">
    <property type="protein sequence ID" value="SFF35070.1"/>
    <property type="molecule type" value="Genomic_DNA"/>
</dbReference>
<evidence type="ECO:0000256" key="1">
    <source>
        <dbReference type="SAM" id="MobiDB-lite"/>
    </source>
</evidence>
<reference evidence="3" key="1">
    <citation type="submission" date="2016-10" db="EMBL/GenBank/DDBJ databases">
        <authorList>
            <person name="Varghese N."/>
            <person name="Submissions S."/>
        </authorList>
    </citation>
    <scope>NUCLEOTIDE SEQUENCE [LARGE SCALE GENOMIC DNA]</scope>
    <source>
        <strain evidence="3">DSM 27981</strain>
    </source>
</reference>
<keyword evidence="3" id="KW-1185">Reference proteome</keyword>
<evidence type="ECO:0000313" key="3">
    <source>
        <dbReference type="Proteomes" id="UP000199119"/>
    </source>
</evidence>
<dbReference type="Proteomes" id="UP000199119">
    <property type="component" value="Unassembled WGS sequence"/>
</dbReference>
<feature type="region of interest" description="Disordered" evidence="1">
    <location>
        <begin position="188"/>
        <end position="234"/>
    </location>
</feature>
<gene>
    <name evidence="2" type="ORF">SAMN04489711_1503</name>
</gene>
<evidence type="ECO:0000313" key="2">
    <source>
        <dbReference type="EMBL" id="SFF35070.1"/>
    </source>
</evidence>
<sequence length="234" mass="25826">MSASVCELYPRTLHLWTKSDDKRLLQALKAGDNLLVLAETLQREYVSVVNRLNSLDLFAFDCGSEEWVEVMTLALGGAPLGAVVDWCNGAEARLPYAEIEASLVGDFRSEFELARDLRLDVTNFEAIADLTWLLAQPEAIMSGYAAAAEAVNNRFDVLTPATLKAQVLGLVPASAPWPLVLPVREATKRKRPQTKAFRGTKTYRRRRSSNSSAGHAKRKSNGRSSTGKRGYVRD</sequence>
<organism evidence="2 3">
    <name type="scientific">Paracidovorax wautersii</name>
    <dbReference type="NCBI Taxonomy" id="1177982"/>
    <lineage>
        <taxon>Bacteria</taxon>
        <taxon>Pseudomonadati</taxon>
        <taxon>Pseudomonadota</taxon>
        <taxon>Betaproteobacteria</taxon>
        <taxon>Burkholderiales</taxon>
        <taxon>Comamonadaceae</taxon>
        <taxon>Paracidovorax</taxon>
    </lineage>
</organism>
<name>A0A1I2I0D3_9BURK</name>
<dbReference type="OrthoDB" id="9977229at2"/>
<proteinExistence type="predicted"/>